<name>A0A4R6FXC2_9SPHN</name>
<dbReference type="GO" id="GO:0004077">
    <property type="term" value="F:biotin--[biotin carboxyl-carrier protein] ligase activity"/>
    <property type="evidence" value="ECO:0007669"/>
    <property type="project" value="UniProtKB-EC"/>
</dbReference>
<comment type="caution">
    <text evidence="8">The sequence shown here is derived from an EMBL/GenBank/DDBJ whole genome shotgun (WGS) entry which is preliminary data.</text>
</comment>
<comment type="catalytic activity">
    <reaction evidence="6">
        <text>biotin + L-lysyl-[protein] + ATP = N(6)-biotinyl-L-lysyl-[protein] + AMP + diphosphate + H(+)</text>
        <dbReference type="Rhea" id="RHEA:11756"/>
        <dbReference type="Rhea" id="RHEA-COMP:9752"/>
        <dbReference type="Rhea" id="RHEA-COMP:10505"/>
        <dbReference type="ChEBI" id="CHEBI:15378"/>
        <dbReference type="ChEBI" id="CHEBI:29969"/>
        <dbReference type="ChEBI" id="CHEBI:30616"/>
        <dbReference type="ChEBI" id="CHEBI:33019"/>
        <dbReference type="ChEBI" id="CHEBI:57586"/>
        <dbReference type="ChEBI" id="CHEBI:83144"/>
        <dbReference type="ChEBI" id="CHEBI:456215"/>
        <dbReference type="EC" id="6.3.4.15"/>
    </reaction>
</comment>
<keyword evidence="2" id="KW-0547">Nucleotide-binding</keyword>
<dbReference type="InterPro" id="IPR008988">
    <property type="entry name" value="Transcriptional_repressor_C"/>
</dbReference>
<dbReference type="Pfam" id="PF03099">
    <property type="entry name" value="BPL_LplA_LipB"/>
    <property type="match status" value="1"/>
</dbReference>
<dbReference type="CDD" id="cd16442">
    <property type="entry name" value="BPL"/>
    <property type="match status" value="1"/>
</dbReference>
<keyword evidence="9" id="KW-1185">Reference proteome</keyword>
<evidence type="ECO:0000313" key="9">
    <source>
        <dbReference type="Proteomes" id="UP000295493"/>
    </source>
</evidence>
<dbReference type="Proteomes" id="UP000295493">
    <property type="component" value="Unassembled WGS sequence"/>
</dbReference>
<evidence type="ECO:0000256" key="6">
    <source>
        <dbReference type="ARBA" id="ARBA00047846"/>
    </source>
</evidence>
<feature type="domain" description="BPL/LPL catalytic" evidence="7">
    <location>
        <begin position="1"/>
        <end position="168"/>
    </location>
</feature>
<dbReference type="EC" id="6.3.4.15" evidence="5"/>
<gene>
    <name evidence="8" type="ORF">EV664_101203</name>
</gene>
<dbReference type="EMBL" id="SNWD01000001">
    <property type="protein sequence ID" value="TDN86629.1"/>
    <property type="molecule type" value="Genomic_DNA"/>
</dbReference>
<keyword evidence="3" id="KW-0067">ATP-binding</keyword>
<evidence type="ECO:0000256" key="5">
    <source>
        <dbReference type="ARBA" id="ARBA00024227"/>
    </source>
</evidence>
<evidence type="ECO:0000256" key="4">
    <source>
        <dbReference type="ARBA" id="ARBA00023267"/>
    </source>
</evidence>
<dbReference type="Gene3D" id="3.30.930.10">
    <property type="entry name" value="Bira Bifunctional Protein, Domain 2"/>
    <property type="match status" value="1"/>
</dbReference>
<accession>A0A4R6FXC2</accession>
<dbReference type="InterPro" id="IPR045864">
    <property type="entry name" value="aa-tRNA-synth_II/BPL/LPL"/>
</dbReference>
<dbReference type="SUPFAM" id="SSF55681">
    <property type="entry name" value="Class II aaRS and biotin synthetases"/>
    <property type="match status" value="1"/>
</dbReference>
<keyword evidence="1 8" id="KW-0436">Ligase</keyword>
<dbReference type="PROSITE" id="PS51733">
    <property type="entry name" value="BPL_LPL_CATALYTIC"/>
    <property type="match status" value="1"/>
</dbReference>
<dbReference type="GO" id="GO:0005524">
    <property type="term" value="F:ATP binding"/>
    <property type="evidence" value="ECO:0007669"/>
    <property type="project" value="UniProtKB-KW"/>
</dbReference>
<dbReference type="Pfam" id="PF02237">
    <property type="entry name" value="BPL_C"/>
    <property type="match status" value="1"/>
</dbReference>
<evidence type="ECO:0000313" key="8">
    <source>
        <dbReference type="EMBL" id="TDN86629.1"/>
    </source>
</evidence>
<dbReference type="InterPro" id="IPR003142">
    <property type="entry name" value="BPL_C"/>
</dbReference>
<dbReference type="RefSeq" id="WP_133493829.1">
    <property type="nucleotide sequence ID" value="NZ_BMLU01000001.1"/>
</dbReference>
<keyword evidence="4" id="KW-0092">Biotin</keyword>
<reference evidence="8 9" key="1">
    <citation type="submission" date="2019-03" db="EMBL/GenBank/DDBJ databases">
        <title>Genomic Encyclopedia of Type Strains, Phase IV (KMG-IV): sequencing the most valuable type-strain genomes for metagenomic binning, comparative biology and taxonomic classification.</title>
        <authorList>
            <person name="Goeker M."/>
        </authorList>
    </citation>
    <scope>NUCLEOTIDE SEQUENCE [LARGE SCALE GENOMIC DNA]</scope>
    <source>
        <strain evidence="8 9">DSM 25059</strain>
    </source>
</reference>
<evidence type="ECO:0000256" key="1">
    <source>
        <dbReference type="ARBA" id="ARBA00022598"/>
    </source>
</evidence>
<proteinExistence type="predicted"/>
<protein>
    <recommendedName>
        <fullName evidence="5">biotin--[biotin carboxyl-carrier protein] ligase</fullName>
        <ecNumber evidence="5">6.3.4.15</ecNumber>
    </recommendedName>
</protein>
<evidence type="ECO:0000259" key="7">
    <source>
        <dbReference type="PROSITE" id="PS51733"/>
    </source>
</evidence>
<dbReference type="PANTHER" id="PTHR12835:SF5">
    <property type="entry name" value="BIOTIN--PROTEIN LIGASE"/>
    <property type="match status" value="1"/>
</dbReference>
<dbReference type="NCBIfam" id="TIGR00121">
    <property type="entry name" value="birA_ligase"/>
    <property type="match status" value="1"/>
</dbReference>
<dbReference type="AlphaFoldDB" id="A0A4R6FXC2"/>
<dbReference type="PANTHER" id="PTHR12835">
    <property type="entry name" value="BIOTIN PROTEIN LIGASE"/>
    <property type="match status" value="1"/>
</dbReference>
<sequence>MIRTVGETGSTNADMAALALAGAAEGDWLRAERQSAGRGRQGRQWASEAGNLYASTLVRLRPSDPPAPGLGFVAAVALHDAVAAYIGEGRAVLKWPNDVLVEGAKLSGILLERTGDAVVAGFGVNLAHHPRDLDRPATSLCALGSAVAPGDFLETLAESLRRRLSQWRGEGFGAIREVWMARAHPVGSALSVRQPEGAALQGLFDGIDSDGALRLRLADGSRHVMHAGDIFLI</sequence>
<dbReference type="SUPFAM" id="SSF50037">
    <property type="entry name" value="C-terminal domain of transcriptional repressors"/>
    <property type="match status" value="1"/>
</dbReference>
<evidence type="ECO:0000256" key="2">
    <source>
        <dbReference type="ARBA" id="ARBA00022741"/>
    </source>
</evidence>
<dbReference type="OrthoDB" id="9807064at2"/>
<organism evidence="8 9">
    <name type="scientific">Stakelama pacifica</name>
    <dbReference type="NCBI Taxonomy" id="517720"/>
    <lineage>
        <taxon>Bacteria</taxon>
        <taxon>Pseudomonadati</taxon>
        <taxon>Pseudomonadota</taxon>
        <taxon>Alphaproteobacteria</taxon>
        <taxon>Sphingomonadales</taxon>
        <taxon>Sphingomonadaceae</taxon>
        <taxon>Stakelama</taxon>
    </lineage>
</organism>
<dbReference type="InterPro" id="IPR004143">
    <property type="entry name" value="BPL_LPL_catalytic"/>
</dbReference>
<dbReference type="Gene3D" id="2.30.30.100">
    <property type="match status" value="1"/>
</dbReference>
<dbReference type="InterPro" id="IPR004408">
    <property type="entry name" value="Biotin_CoA_COase_ligase"/>
</dbReference>
<evidence type="ECO:0000256" key="3">
    <source>
        <dbReference type="ARBA" id="ARBA00022840"/>
    </source>
</evidence>
<dbReference type="GO" id="GO:0005737">
    <property type="term" value="C:cytoplasm"/>
    <property type="evidence" value="ECO:0007669"/>
    <property type="project" value="TreeGrafter"/>
</dbReference>